<accession>A0AAP0M8M0</accession>
<keyword evidence="2" id="KW-0812">Transmembrane</keyword>
<feature type="compositionally biased region" description="Basic and acidic residues" evidence="1">
    <location>
        <begin position="288"/>
        <end position="298"/>
    </location>
</feature>
<feature type="transmembrane region" description="Helical" evidence="2">
    <location>
        <begin position="383"/>
        <end position="404"/>
    </location>
</feature>
<evidence type="ECO:0000313" key="3">
    <source>
        <dbReference type="EMBL" id="KAK9200836.1"/>
    </source>
</evidence>
<feature type="transmembrane region" description="Helical" evidence="2">
    <location>
        <begin position="410"/>
        <end position="430"/>
    </location>
</feature>
<feature type="compositionally biased region" description="Low complexity" evidence="1">
    <location>
        <begin position="200"/>
        <end position="216"/>
    </location>
</feature>
<feature type="region of interest" description="Disordered" evidence="1">
    <location>
        <begin position="231"/>
        <end position="314"/>
    </location>
</feature>
<comment type="caution">
    <text evidence="3">The sequence shown here is derived from an EMBL/GenBank/DDBJ whole genome shotgun (WGS) entry which is preliminary data.</text>
</comment>
<dbReference type="AlphaFoldDB" id="A0AAP0M8M0"/>
<proteinExistence type="predicted"/>
<keyword evidence="2" id="KW-1133">Transmembrane helix</keyword>
<evidence type="ECO:0000313" key="4">
    <source>
        <dbReference type="Proteomes" id="UP001428341"/>
    </source>
</evidence>
<evidence type="ECO:0000256" key="2">
    <source>
        <dbReference type="SAM" id="Phobius"/>
    </source>
</evidence>
<feature type="compositionally biased region" description="Polar residues" evidence="1">
    <location>
        <begin position="231"/>
        <end position="241"/>
    </location>
</feature>
<evidence type="ECO:0000256" key="1">
    <source>
        <dbReference type="SAM" id="MobiDB-lite"/>
    </source>
</evidence>
<feature type="transmembrane region" description="Helical" evidence="2">
    <location>
        <begin position="354"/>
        <end position="376"/>
    </location>
</feature>
<feature type="compositionally biased region" description="Polar residues" evidence="1">
    <location>
        <begin position="301"/>
        <end position="310"/>
    </location>
</feature>
<keyword evidence="2" id="KW-0472">Membrane</keyword>
<dbReference type="Proteomes" id="UP001428341">
    <property type="component" value="Unassembled WGS sequence"/>
</dbReference>
<dbReference type="EMBL" id="JBCGBO010000005">
    <property type="protein sequence ID" value="KAK9200836.1"/>
    <property type="molecule type" value="Genomic_DNA"/>
</dbReference>
<feature type="compositionally biased region" description="Polar residues" evidence="1">
    <location>
        <begin position="163"/>
        <end position="172"/>
    </location>
</feature>
<keyword evidence="4" id="KW-1185">Reference proteome</keyword>
<organism evidence="3 4">
    <name type="scientific">Citrus x changshan-huyou</name>
    <dbReference type="NCBI Taxonomy" id="2935761"/>
    <lineage>
        <taxon>Eukaryota</taxon>
        <taxon>Viridiplantae</taxon>
        <taxon>Streptophyta</taxon>
        <taxon>Embryophyta</taxon>
        <taxon>Tracheophyta</taxon>
        <taxon>Spermatophyta</taxon>
        <taxon>Magnoliopsida</taxon>
        <taxon>eudicotyledons</taxon>
        <taxon>Gunneridae</taxon>
        <taxon>Pentapetalae</taxon>
        <taxon>rosids</taxon>
        <taxon>malvids</taxon>
        <taxon>Sapindales</taxon>
        <taxon>Rutaceae</taxon>
        <taxon>Aurantioideae</taxon>
        <taxon>Citrus</taxon>
    </lineage>
</organism>
<reference evidence="3 4" key="1">
    <citation type="submission" date="2024-05" db="EMBL/GenBank/DDBJ databases">
        <title>Haplotype-resolved chromosome-level genome assembly of Huyou (Citrus changshanensis).</title>
        <authorList>
            <person name="Miao C."/>
            <person name="Chen W."/>
            <person name="Wu Y."/>
            <person name="Wang L."/>
            <person name="Zhao S."/>
            <person name="Grierson D."/>
            <person name="Xu C."/>
            <person name="Chen K."/>
        </authorList>
    </citation>
    <scope>NUCLEOTIDE SEQUENCE [LARGE SCALE GENOMIC DNA]</scope>
    <source>
        <strain evidence="3">01-14</strain>
        <tissue evidence="3">Leaf</tissue>
    </source>
</reference>
<protein>
    <submittedName>
        <fullName evidence="3">Uncharacterized protein</fullName>
    </submittedName>
</protein>
<feature type="region of interest" description="Disordered" evidence="1">
    <location>
        <begin position="91"/>
        <end position="219"/>
    </location>
</feature>
<name>A0AAP0M8M0_9ROSI</name>
<gene>
    <name evidence="3" type="ORF">WN944_016035</name>
</gene>
<feature type="compositionally biased region" description="Polar residues" evidence="1">
    <location>
        <begin position="256"/>
        <end position="282"/>
    </location>
</feature>
<sequence>MAGVMYSLVDKIVKRWGSVPIRGFNQMTITSKLESDCLQVLLDMASRLIKKSQKLEILPVKHQPNFGSIIEETGGDDHLTQVHPQGHDSVATAGNHLPDVGSTGFSGRPSGRGQSSLDTCSDGLHTQGHDSAATAGTFGLPSPAFNDKSSVADQGHYQKSENSDILLTTTFESGPHGEQRFQDGGGDYHVIQVDHPSHDSATFGSTAASNSSSAVADQKPYKNLVGSTAFRSKTSCGEQSSPGGGDEDLVIEGNDSAATAGSPEQASPAVNNTPSASDQSVSPPALLENRDDGERPPPDRSASNMGTEVNPSAERRLNPASVAKICLLFSCEVSIAPSQIRYNAGTSLSSNANILYLFAELLGVVGFLLCFGAYICQHRGRASVVMTVMGGVATICGLLSILGTRFPEKSMLWCTAAICALPISASPFAVRELIRSI</sequence>